<evidence type="ECO:0000313" key="5">
    <source>
        <dbReference type="EMBL" id="MFC4128303.1"/>
    </source>
</evidence>
<accession>A0ABV8LCS6</accession>
<reference evidence="6" key="1">
    <citation type="journal article" date="2019" name="Int. J. Syst. Evol. Microbiol.">
        <title>The Global Catalogue of Microorganisms (GCM) 10K type strain sequencing project: providing services to taxonomists for standard genome sequencing and annotation.</title>
        <authorList>
            <consortium name="The Broad Institute Genomics Platform"/>
            <consortium name="The Broad Institute Genome Sequencing Center for Infectious Disease"/>
            <person name="Wu L."/>
            <person name="Ma J."/>
        </authorList>
    </citation>
    <scope>NUCLEOTIDE SEQUENCE [LARGE SCALE GENOMIC DNA]</scope>
    <source>
        <strain evidence="6">CGMCC 4.7204</strain>
    </source>
</reference>
<dbReference type="Gene3D" id="6.10.140.850">
    <property type="match status" value="1"/>
</dbReference>
<dbReference type="Gene3D" id="1.10.10.10">
    <property type="entry name" value="Winged helix-like DNA-binding domain superfamily/Winged helix DNA-binding domain"/>
    <property type="match status" value="1"/>
</dbReference>
<gene>
    <name evidence="5" type="ORF">ACFOW8_25590</name>
</gene>
<evidence type="ECO:0000256" key="1">
    <source>
        <dbReference type="ARBA" id="ARBA00011046"/>
    </source>
</evidence>
<dbReference type="EMBL" id="JBHSBA010000015">
    <property type="protein sequence ID" value="MFC4128303.1"/>
    <property type="molecule type" value="Genomic_DNA"/>
</dbReference>
<comment type="similarity">
    <text evidence="1">Belongs to the BlaI transcriptional regulatory family.</text>
</comment>
<evidence type="ECO:0000256" key="4">
    <source>
        <dbReference type="ARBA" id="ARBA00023163"/>
    </source>
</evidence>
<sequence>MRTRSSCTVREFGELEAVLMDRLWDRDVDATTVRELFEELAAERDIAYTTVMSTMDNLHRKGWLDRAREGRAYRYWPTMTREQHSARLMHEALELGGRADLVLSHFVERIGDDACDGLRAALRQATVRRADTR</sequence>
<dbReference type="Proteomes" id="UP001595767">
    <property type="component" value="Unassembled WGS sequence"/>
</dbReference>
<keyword evidence="3" id="KW-0238">DNA-binding</keyword>
<protein>
    <submittedName>
        <fullName evidence="5">BlaI/MecI/CopY family transcriptional regulator</fullName>
    </submittedName>
</protein>
<evidence type="ECO:0000256" key="2">
    <source>
        <dbReference type="ARBA" id="ARBA00023015"/>
    </source>
</evidence>
<dbReference type="InterPro" id="IPR005650">
    <property type="entry name" value="BlaI_family"/>
</dbReference>
<dbReference type="Pfam" id="PF03965">
    <property type="entry name" value="Penicillinase_R"/>
    <property type="match status" value="1"/>
</dbReference>
<dbReference type="InterPro" id="IPR036388">
    <property type="entry name" value="WH-like_DNA-bd_sf"/>
</dbReference>
<dbReference type="InterPro" id="IPR036390">
    <property type="entry name" value="WH_DNA-bd_sf"/>
</dbReference>
<comment type="caution">
    <text evidence="5">The sequence shown here is derived from an EMBL/GenBank/DDBJ whole genome shotgun (WGS) entry which is preliminary data.</text>
</comment>
<keyword evidence="2" id="KW-0805">Transcription regulation</keyword>
<evidence type="ECO:0000313" key="6">
    <source>
        <dbReference type="Proteomes" id="UP001595767"/>
    </source>
</evidence>
<keyword evidence="4" id="KW-0804">Transcription</keyword>
<proteinExistence type="inferred from homology"/>
<organism evidence="5 6">
    <name type="scientific">Nocardia rhizosphaerae</name>
    <dbReference type="NCBI Taxonomy" id="1691571"/>
    <lineage>
        <taxon>Bacteria</taxon>
        <taxon>Bacillati</taxon>
        <taxon>Actinomycetota</taxon>
        <taxon>Actinomycetes</taxon>
        <taxon>Mycobacteriales</taxon>
        <taxon>Nocardiaceae</taxon>
        <taxon>Nocardia</taxon>
    </lineage>
</organism>
<dbReference type="SUPFAM" id="SSF46785">
    <property type="entry name" value="Winged helix' DNA-binding domain"/>
    <property type="match status" value="1"/>
</dbReference>
<keyword evidence="6" id="KW-1185">Reference proteome</keyword>
<dbReference type="RefSeq" id="WP_378554049.1">
    <property type="nucleotide sequence ID" value="NZ_JBHSBA010000015.1"/>
</dbReference>
<evidence type="ECO:0000256" key="3">
    <source>
        <dbReference type="ARBA" id="ARBA00023125"/>
    </source>
</evidence>
<name>A0ABV8LCS6_9NOCA</name>